<accession>A0AAD6TQF4</accession>
<proteinExistence type="predicted"/>
<reference evidence="1" key="1">
    <citation type="submission" date="2023-03" db="EMBL/GenBank/DDBJ databases">
        <title>Massive genome expansion in bonnet fungi (Mycena s.s.) driven by repeated elements and novel gene families across ecological guilds.</title>
        <authorList>
            <consortium name="Lawrence Berkeley National Laboratory"/>
            <person name="Harder C.B."/>
            <person name="Miyauchi S."/>
            <person name="Viragh M."/>
            <person name="Kuo A."/>
            <person name="Thoen E."/>
            <person name="Andreopoulos B."/>
            <person name="Lu D."/>
            <person name="Skrede I."/>
            <person name="Drula E."/>
            <person name="Henrissat B."/>
            <person name="Morin E."/>
            <person name="Kohler A."/>
            <person name="Barry K."/>
            <person name="LaButti K."/>
            <person name="Morin E."/>
            <person name="Salamov A."/>
            <person name="Lipzen A."/>
            <person name="Mereny Z."/>
            <person name="Hegedus B."/>
            <person name="Baldrian P."/>
            <person name="Stursova M."/>
            <person name="Weitz H."/>
            <person name="Taylor A."/>
            <person name="Grigoriev I.V."/>
            <person name="Nagy L.G."/>
            <person name="Martin F."/>
            <person name="Kauserud H."/>
        </authorList>
    </citation>
    <scope>NUCLEOTIDE SEQUENCE</scope>
    <source>
        <strain evidence="1">CBHHK173m</strain>
    </source>
</reference>
<dbReference type="AlphaFoldDB" id="A0AAD6TQF4"/>
<dbReference type="Proteomes" id="UP001222325">
    <property type="component" value="Unassembled WGS sequence"/>
</dbReference>
<protein>
    <submittedName>
        <fullName evidence="1">Uncharacterized protein</fullName>
    </submittedName>
</protein>
<gene>
    <name evidence="1" type="ORF">B0H15DRAFT_754906</name>
</gene>
<feature type="non-terminal residue" evidence="1">
    <location>
        <position position="112"/>
    </location>
</feature>
<name>A0AAD6TQF4_9AGAR</name>
<organism evidence="1 2">
    <name type="scientific">Mycena belliarum</name>
    <dbReference type="NCBI Taxonomy" id="1033014"/>
    <lineage>
        <taxon>Eukaryota</taxon>
        <taxon>Fungi</taxon>
        <taxon>Dikarya</taxon>
        <taxon>Basidiomycota</taxon>
        <taxon>Agaricomycotina</taxon>
        <taxon>Agaricomycetes</taxon>
        <taxon>Agaricomycetidae</taxon>
        <taxon>Agaricales</taxon>
        <taxon>Marasmiineae</taxon>
        <taxon>Mycenaceae</taxon>
        <taxon>Mycena</taxon>
    </lineage>
</organism>
<sequence>TKRLPAKGRPAEVGWWIGRARARAPTISNADKFGSTLKQWWSSVNPAWRRGGGNMLKRQEGESWDALQVPGVNGMLGILVCLKWWRDALGREGPLEEWDVLVDDVAWALGQI</sequence>
<dbReference type="EMBL" id="JARJCN010000095">
    <property type="protein sequence ID" value="KAJ7075457.1"/>
    <property type="molecule type" value="Genomic_DNA"/>
</dbReference>
<feature type="non-terminal residue" evidence="1">
    <location>
        <position position="1"/>
    </location>
</feature>
<evidence type="ECO:0000313" key="1">
    <source>
        <dbReference type="EMBL" id="KAJ7075457.1"/>
    </source>
</evidence>
<keyword evidence="2" id="KW-1185">Reference proteome</keyword>
<evidence type="ECO:0000313" key="2">
    <source>
        <dbReference type="Proteomes" id="UP001222325"/>
    </source>
</evidence>
<comment type="caution">
    <text evidence="1">The sequence shown here is derived from an EMBL/GenBank/DDBJ whole genome shotgun (WGS) entry which is preliminary data.</text>
</comment>